<evidence type="ECO:0000313" key="1">
    <source>
        <dbReference type="EMBL" id="KAJ9112187.1"/>
    </source>
</evidence>
<protein>
    <submittedName>
        <fullName evidence="1">Uncharacterized protein</fullName>
    </submittedName>
</protein>
<accession>A0ACC2WNR9</accession>
<sequence>MTAVTPSPLPFTGSNSHRSFQHSPRRQNGVAGSSVSMRNSFSGKAVNGVSKLGTSTNNNGLEAYGDGIKALLADPIQFEPYAKKVTTDETKYKPINAVEPEMEGAEQGSTAGPAKPSFSYGASTSHDSATPSAAFPSAASPSTSKDLWPRPVKVTWPADPVYERHAKGLQNLGNTCFANSILQVMMYTPPVLHYLSGQGHDFSSCGLASKGFCFTCELQKVRRNLWVTNGQSWAPKEISRSIKKICPTMRQYRQEDAHEFFRYGIDLLHNEALKIAKATKEPHAVRETSWIHKVWGGRLRSRITCHDCGNNSDTFDAFLDLSLDLDRNTETVKEALAKFVQKDQLSGKNKYKCEKCNKLVNATKQMQIVKAPEVLSLHLKRFTPTGRKITSTIKYTGNLNLQPYMDAETGSPTYELYAVTVHQGSGPHLGHYFSYVKNKNGKWFEANDESVSVSQARIFPAAYILHYIRKPGSALEAIKAGTVNGTSTPRKSLSDAQREDLQTDQGTPIAGPSSPFKRGEKRKQMEEAEQPEQSTRSEPTPSGKSDDATSSDDDDDEEAEPAHVQKKSKSDTQPTGRKFAPVSSQAFGYGISSVSEALESKRGSDRTFEARSAPQNGQNKGNKRRNKGKSHSSPYTAGGPTKLSKMQGRDFRRT</sequence>
<reference evidence="1" key="1">
    <citation type="submission" date="2023-04" db="EMBL/GenBank/DDBJ databases">
        <title>Draft Genome sequencing of Naganishia species isolated from polar environments using Oxford Nanopore Technology.</title>
        <authorList>
            <person name="Leo P."/>
            <person name="Venkateswaran K."/>
        </authorList>
    </citation>
    <scope>NUCLEOTIDE SEQUENCE</scope>
    <source>
        <strain evidence="1">MNA-CCFEE 5262</strain>
    </source>
</reference>
<keyword evidence="2" id="KW-1185">Reference proteome</keyword>
<organism evidence="1 2">
    <name type="scientific">Naganishia adeliensis</name>
    <dbReference type="NCBI Taxonomy" id="92952"/>
    <lineage>
        <taxon>Eukaryota</taxon>
        <taxon>Fungi</taxon>
        <taxon>Dikarya</taxon>
        <taxon>Basidiomycota</taxon>
        <taxon>Agaricomycotina</taxon>
        <taxon>Tremellomycetes</taxon>
        <taxon>Filobasidiales</taxon>
        <taxon>Filobasidiaceae</taxon>
        <taxon>Naganishia</taxon>
    </lineage>
</organism>
<gene>
    <name evidence="1" type="ORF">QFC20_002368</name>
</gene>
<dbReference type="EMBL" id="JASBWS010000016">
    <property type="protein sequence ID" value="KAJ9112187.1"/>
    <property type="molecule type" value="Genomic_DNA"/>
</dbReference>
<comment type="caution">
    <text evidence="1">The sequence shown here is derived from an EMBL/GenBank/DDBJ whole genome shotgun (WGS) entry which is preliminary data.</text>
</comment>
<name>A0ACC2WNR9_9TREE</name>
<dbReference type="Proteomes" id="UP001230649">
    <property type="component" value="Unassembled WGS sequence"/>
</dbReference>
<proteinExistence type="predicted"/>
<evidence type="ECO:0000313" key="2">
    <source>
        <dbReference type="Proteomes" id="UP001230649"/>
    </source>
</evidence>